<sequence length="239" mass="26065">MKNTSNSVEPEELLNISSKECEGSADYGVNGMSSGASSICGKANSNDGLQLFNGFNHSELVEKERKQLLAEEVSWILQISSGGEILSKSEEESCKFSSNLELGRSDTFDSSCGSERVASLVDVSKEKKNNELELEAKNDQMQNKEVLSDIFSIFGKNGTSSPKQVAHSNSFSPSEITNKWRDVLVKKSVLSANEHHPAEEISIPVSLSKSKMDEISSVSNNSSHTEADHRAIDQSEEGR</sequence>
<feature type="compositionally biased region" description="Basic and acidic residues" evidence="2">
    <location>
        <begin position="225"/>
        <end position="239"/>
    </location>
</feature>
<gene>
    <name evidence="3" type="ORF">K7X08_023520</name>
</gene>
<keyword evidence="4" id="KW-1185">Reference proteome</keyword>
<dbReference type="AlphaFoldDB" id="A0A9Q1LB59"/>
<accession>A0A9Q1LB59</accession>
<dbReference type="OrthoDB" id="1938644at2759"/>
<dbReference type="EMBL" id="JAJAGQ010000021">
    <property type="protein sequence ID" value="KAJ8530639.1"/>
    <property type="molecule type" value="Genomic_DNA"/>
</dbReference>
<feature type="coiled-coil region" evidence="1">
    <location>
        <begin position="120"/>
        <end position="149"/>
    </location>
</feature>
<evidence type="ECO:0000256" key="2">
    <source>
        <dbReference type="SAM" id="MobiDB-lite"/>
    </source>
</evidence>
<proteinExistence type="predicted"/>
<dbReference type="Proteomes" id="UP001152561">
    <property type="component" value="Unassembled WGS sequence"/>
</dbReference>
<protein>
    <submittedName>
        <fullName evidence="3">Uncharacterized protein</fullName>
    </submittedName>
</protein>
<keyword evidence="1" id="KW-0175">Coiled coil</keyword>
<name>A0A9Q1LB59_9SOLA</name>
<feature type="region of interest" description="Disordered" evidence="2">
    <location>
        <begin position="191"/>
        <end position="239"/>
    </location>
</feature>
<evidence type="ECO:0000256" key="1">
    <source>
        <dbReference type="SAM" id="Coils"/>
    </source>
</evidence>
<evidence type="ECO:0000313" key="4">
    <source>
        <dbReference type="Proteomes" id="UP001152561"/>
    </source>
</evidence>
<comment type="caution">
    <text evidence="3">The sequence shown here is derived from an EMBL/GenBank/DDBJ whole genome shotgun (WGS) entry which is preliminary data.</text>
</comment>
<evidence type="ECO:0000313" key="3">
    <source>
        <dbReference type="EMBL" id="KAJ8530639.1"/>
    </source>
</evidence>
<organism evidence="3 4">
    <name type="scientific">Anisodus acutangulus</name>
    <dbReference type="NCBI Taxonomy" id="402998"/>
    <lineage>
        <taxon>Eukaryota</taxon>
        <taxon>Viridiplantae</taxon>
        <taxon>Streptophyta</taxon>
        <taxon>Embryophyta</taxon>
        <taxon>Tracheophyta</taxon>
        <taxon>Spermatophyta</taxon>
        <taxon>Magnoliopsida</taxon>
        <taxon>eudicotyledons</taxon>
        <taxon>Gunneridae</taxon>
        <taxon>Pentapetalae</taxon>
        <taxon>asterids</taxon>
        <taxon>lamiids</taxon>
        <taxon>Solanales</taxon>
        <taxon>Solanaceae</taxon>
        <taxon>Solanoideae</taxon>
        <taxon>Hyoscyameae</taxon>
        <taxon>Anisodus</taxon>
    </lineage>
</organism>
<reference evidence="4" key="1">
    <citation type="journal article" date="2023" name="Proc. Natl. Acad. Sci. U.S.A.">
        <title>Genomic and structural basis for evolution of tropane alkaloid biosynthesis.</title>
        <authorList>
            <person name="Wanga Y.-J."/>
            <person name="Taina T."/>
            <person name="Yua J.-Y."/>
            <person name="Lia J."/>
            <person name="Xua B."/>
            <person name="Chenc J."/>
            <person name="D'Auriad J.C."/>
            <person name="Huanga J.-P."/>
            <person name="Huanga S.-X."/>
        </authorList>
    </citation>
    <scope>NUCLEOTIDE SEQUENCE [LARGE SCALE GENOMIC DNA]</scope>
    <source>
        <strain evidence="4">cv. KIB-2019</strain>
    </source>
</reference>